<dbReference type="SUPFAM" id="SSF52540">
    <property type="entry name" value="P-loop containing nucleoside triphosphate hydrolases"/>
    <property type="match status" value="1"/>
</dbReference>
<protein>
    <recommendedName>
        <fullName evidence="6">DNA helicase</fullName>
    </recommendedName>
</protein>
<accession>A0AAV1B803</accession>
<dbReference type="InterPro" id="IPR027417">
    <property type="entry name" value="P-loop_NTPase"/>
</dbReference>
<evidence type="ECO:0000313" key="4">
    <source>
        <dbReference type="EMBL" id="CAI8618383.1"/>
    </source>
</evidence>
<feature type="domain" description="DNA helicase Pif1-like 2B" evidence="3">
    <location>
        <begin position="1210"/>
        <end position="1256"/>
    </location>
</feature>
<evidence type="ECO:0000259" key="2">
    <source>
        <dbReference type="Pfam" id="PF14214"/>
    </source>
</evidence>
<feature type="compositionally biased region" description="Polar residues" evidence="1">
    <location>
        <begin position="60"/>
        <end position="69"/>
    </location>
</feature>
<dbReference type="PANTHER" id="PTHR10492">
    <property type="match status" value="1"/>
</dbReference>
<proteinExistence type="predicted"/>
<keyword evidence="5" id="KW-1185">Reference proteome</keyword>
<feature type="region of interest" description="Disordered" evidence="1">
    <location>
        <begin position="15"/>
        <end position="34"/>
    </location>
</feature>
<dbReference type="Pfam" id="PF21530">
    <property type="entry name" value="Pif1_2B_dom"/>
    <property type="match status" value="1"/>
</dbReference>
<feature type="compositionally biased region" description="Low complexity" evidence="1">
    <location>
        <begin position="22"/>
        <end position="34"/>
    </location>
</feature>
<name>A0AAV1B803_VICFA</name>
<evidence type="ECO:0000259" key="3">
    <source>
        <dbReference type="Pfam" id="PF21530"/>
    </source>
</evidence>
<evidence type="ECO:0000256" key="1">
    <source>
        <dbReference type="SAM" id="MobiDB-lite"/>
    </source>
</evidence>
<dbReference type="Proteomes" id="UP001157006">
    <property type="component" value="Chromosome 6"/>
</dbReference>
<dbReference type="InterPro" id="IPR049163">
    <property type="entry name" value="Pif1-like_2B_dom"/>
</dbReference>
<dbReference type="PANTHER" id="PTHR10492:SF93">
    <property type="entry name" value="ATP-DEPENDENT DNA HELICASE"/>
    <property type="match status" value="1"/>
</dbReference>
<dbReference type="Pfam" id="PF14214">
    <property type="entry name" value="Helitron_like_N"/>
    <property type="match status" value="1"/>
</dbReference>
<feature type="region of interest" description="Disordered" evidence="1">
    <location>
        <begin position="54"/>
        <end position="85"/>
    </location>
</feature>
<dbReference type="Gene3D" id="3.40.50.300">
    <property type="entry name" value="P-loop containing nucleotide triphosphate hydrolases"/>
    <property type="match status" value="1"/>
</dbReference>
<gene>
    <name evidence="4" type="ORF">VFH_VI120200</name>
</gene>
<dbReference type="CDD" id="cd18809">
    <property type="entry name" value="SF1_C_RecD"/>
    <property type="match status" value="1"/>
</dbReference>
<feature type="domain" description="Helitron helicase-like" evidence="2">
    <location>
        <begin position="511"/>
        <end position="693"/>
    </location>
</feature>
<reference evidence="4 5" key="1">
    <citation type="submission" date="2023-01" db="EMBL/GenBank/DDBJ databases">
        <authorList>
            <person name="Kreplak J."/>
        </authorList>
    </citation>
    <scope>NUCLEOTIDE SEQUENCE [LARGE SCALE GENOMIC DNA]</scope>
</reference>
<dbReference type="EMBL" id="OX451741">
    <property type="protein sequence ID" value="CAI8618383.1"/>
    <property type="molecule type" value="Genomic_DNA"/>
</dbReference>
<dbReference type="InterPro" id="IPR025476">
    <property type="entry name" value="Helitron_helicase-like"/>
</dbReference>
<evidence type="ECO:0000313" key="5">
    <source>
        <dbReference type="Proteomes" id="UP001157006"/>
    </source>
</evidence>
<sequence>MVNIRTPLSDLTSSIFNERNMSSPSPASASSNSSTMKSFNIVSTNQLAASARQRRKSIMEASSCSNQRNIKPHAPPSCSIQKSKKQLTVTPLSDITSSFSNQRNMEPHEHPSSYVYKSKKQLNVGVIQSMTVKLFNYFGNENHNLAFSSTSNIPIQEPTTFTSTLDVNIESDYSGDETVTDDSLSDSSCEFNAADANYDSSSSYDDEDVYDSNSTSFDSLNIGYSDIGDPIVECTQCGALMWYQEKTDKRKHSAVPKFQLCCGKGKVVLPLLKTPPLLLQRLLFDNSEIDSRNYQQFCRMYNMIFAFTSPRMKFDNRFLAGSGPPNIRIHGQTCHRIGSMLPLTGQSPKFAQLYVYDTDNEIQHRIKGIGNNPNIIPETISRLKDMLDEFNTHAKSFRMAADRLKDCPLPDLKLKLISDRSTDGRIYNQPTVSEVAALIVGDVDTGSKRDILLERKSGRLKRISEFHSSYLEYQYPLLFPYGEDGFRLGVLLRETNTKKKMKRNKLTIREWLAFRIQCRHNEAQTILRSRRLFQQFLVDGFTMMESQRLNYIRKHQKKLRVSKYCNLSSSEQNANTQGSNKGKRVVLPSTYVGSRRFMEQLYFDGMAICSQVGFPDLFIIFTCNPNWPEIQRLLSKINLNSQDRQDIISRVFKIKFDELLCDLTKKHVLGRVIAYIYTIELQKRGLPHAHILLSFHPSSKYPTPDDINKIISAEIPTKEDDRQLYHLVKTHMIHGPCGLANANSTCMKNGKCSKYFLKKYQTETIVDQDGYPVYRRRETGNTVLKKHVQIVNRYVVPYNPYLLKKFQAHINMEWCNQSTSVKYLFKYINKGYDRITAAVVQTDGDGSPSVRMVDEIKQYLDCRYISPSEACWRLFSFPIHGRSPAVERLFFHLEGDNSVYYTDYELIDEVLDKPTVKESMFTAWMEANKAYPEAKNLSYSQFLSKFVYDKRYRRWRPRKRGNTIGRLIWVPPSTGELYFLRMMLTVVKGPTCYEDIKFVGGKVQDSFRDACFEMGFLNDDKEYVAAIDEAKNWGSGHFLRKLFVTMLLSGTVNRPRHVWEKTWRTLSDGILYQQRQKTNRRELQLSDNELKNLTLIEIENMMQSNRRTLHEFKCMPYPDSYITKHVGNRLIYDELNYDADTEKQKFQELFHALTDEQRKAILASTIEVVDKINHYVLDLIPGEEKEYLSFDSIDRTDSSYTEAYEVLTPEFLSKLRTSGLPNHRIKLKVGTPIMLMRNLDQADGLCNRTRLIVTRFANHVIEAKIMSGKNIGNIFYIPRMSMSPSDSPWPFKLIRRQFPIIVSYAMTINKSQGQSLDSVGLYLPTPVFSHGQLYVAISRVKSKSGLKIPIHDKENVPCSTTTNVVYKEVFQAL</sequence>
<organism evidence="4 5">
    <name type="scientific">Vicia faba</name>
    <name type="common">Broad bean</name>
    <name type="synonym">Faba vulgaris</name>
    <dbReference type="NCBI Taxonomy" id="3906"/>
    <lineage>
        <taxon>Eukaryota</taxon>
        <taxon>Viridiplantae</taxon>
        <taxon>Streptophyta</taxon>
        <taxon>Embryophyta</taxon>
        <taxon>Tracheophyta</taxon>
        <taxon>Spermatophyta</taxon>
        <taxon>Magnoliopsida</taxon>
        <taxon>eudicotyledons</taxon>
        <taxon>Gunneridae</taxon>
        <taxon>Pentapetalae</taxon>
        <taxon>rosids</taxon>
        <taxon>fabids</taxon>
        <taxon>Fabales</taxon>
        <taxon>Fabaceae</taxon>
        <taxon>Papilionoideae</taxon>
        <taxon>50 kb inversion clade</taxon>
        <taxon>NPAAA clade</taxon>
        <taxon>Hologalegina</taxon>
        <taxon>IRL clade</taxon>
        <taxon>Fabeae</taxon>
        <taxon>Vicia</taxon>
    </lineage>
</organism>
<evidence type="ECO:0008006" key="6">
    <source>
        <dbReference type="Google" id="ProtNLM"/>
    </source>
</evidence>